<dbReference type="Proteomes" id="UP000549009">
    <property type="component" value="Unassembled WGS sequence"/>
</dbReference>
<evidence type="ECO:0000313" key="2">
    <source>
        <dbReference type="EMBL" id="MBB5105623.1"/>
    </source>
</evidence>
<evidence type="ECO:0000313" key="3">
    <source>
        <dbReference type="Proteomes" id="UP000549009"/>
    </source>
</evidence>
<name>A0A7W8AYV3_STRST</name>
<organism evidence="2 3">
    <name type="scientific">Streptomyces spectabilis</name>
    <dbReference type="NCBI Taxonomy" id="68270"/>
    <lineage>
        <taxon>Bacteria</taxon>
        <taxon>Bacillati</taxon>
        <taxon>Actinomycetota</taxon>
        <taxon>Actinomycetes</taxon>
        <taxon>Kitasatosporales</taxon>
        <taxon>Streptomycetaceae</taxon>
        <taxon>Streptomyces</taxon>
    </lineage>
</organism>
<feature type="region of interest" description="Disordered" evidence="1">
    <location>
        <begin position="1"/>
        <end position="54"/>
    </location>
</feature>
<proteinExistence type="predicted"/>
<keyword evidence="3" id="KW-1185">Reference proteome</keyword>
<sequence>MRASPCGALPAHAGPAAGARRRPRLPGDVHAHRCREHGGRHAPASRRRRVGGCGDAVRMPTRHLLRLPHPTDLRPRTRPAYR</sequence>
<feature type="compositionally biased region" description="Basic residues" evidence="1">
    <location>
        <begin position="40"/>
        <end position="50"/>
    </location>
</feature>
<evidence type="ECO:0000256" key="1">
    <source>
        <dbReference type="SAM" id="MobiDB-lite"/>
    </source>
</evidence>
<gene>
    <name evidence="2" type="ORF">FHS40_004718</name>
</gene>
<feature type="compositionally biased region" description="Low complexity" evidence="1">
    <location>
        <begin position="7"/>
        <end position="18"/>
    </location>
</feature>
<dbReference type="EMBL" id="JACHJD010000007">
    <property type="protein sequence ID" value="MBB5105623.1"/>
    <property type="molecule type" value="Genomic_DNA"/>
</dbReference>
<accession>A0A7W8AYV3</accession>
<protein>
    <submittedName>
        <fullName evidence="2">Uncharacterized protein</fullName>
    </submittedName>
</protein>
<reference evidence="2 3" key="1">
    <citation type="submission" date="2020-08" db="EMBL/GenBank/DDBJ databases">
        <title>Genomic Encyclopedia of Type Strains, Phase III (KMG-III): the genomes of soil and plant-associated and newly described type strains.</title>
        <authorList>
            <person name="Whitman W."/>
        </authorList>
    </citation>
    <scope>NUCLEOTIDE SEQUENCE [LARGE SCALE GENOMIC DNA]</scope>
    <source>
        <strain evidence="2 3">CECT 3146</strain>
    </source>
</reference>
<comment type="caution">
    <text evidence="2">The sequence shown here is derived from an EMBL/GenBank/DDBJ whole genome shotgun (WGS) entry which is preliminary data.</text>
</comment>
<feature type="compositionally biased region" description="Basic and acidic residues" evidence="1">
    <location>
        <begin position="25"/>
        <end position="39"/>
    </location>
</feature>
<dbReference type="AlphaFoldDB" id="A0A7W8AYV3"/>